<dbReference type="GeneID" id="64692371"/>
<accession>A0A9P7F879</accession>
<dbReference type="RefSeq" id="XP_041292927.1">
    <property type="nucleotide sequence ID" value="XM_041430112.1"/>
</dbReference>
<dbReference type="EMBL" id="JABBWM010000027">
    <property type="protein sequence ID" value="KAG2108482.1"/>
    <property type="molecule type" value="Genomic_DNA"/>
</dbReference>
<keyword evidence="2" id="KW-1185">Reference proteome</keyword>
<evidence type="ECO:0000313" key="2">
    <source>
        <dbReference type="Proteomes" id="UP000823399"/>
    </source>
</evidence>
<dbReference type="OrthoDB" id="432234at2759"/>
<feature type="non-terminal residue" evidence="1">
    <location>
        <position position="1"/>
    </location>
</feature>
<reference evidence="1" key="1">
    <citation type="journal article" date="2020" name="New Phytol.">
        <title>Comparative genomics reveals dynamic genome evolution in host specialist ectomycorrhizal fungi.</title>
        <authorList>
            <person name="Lofgren L.A."/>
            <person name="Nguyen N.H."/>
            <person name="Vilgalys R."/>
            <person name="Ruytinx J."/>
            <person name="Liao H.L."/>
            <person name="Branco S."/>
            <person name="Kuo A."/>
            <person name="LaButti K."/>
            <person name="Lipzen A."/>
            <person name="Andreopoulos W."/>
            <person name="Pangilinan J."/>
            <person name="Riley R."/>
            <person name="Hundley H."/>
            <person name="Na H."/>
            <person name="Barry K."/>
            <person name="Grigoriev I.V."/>
            <person name="Stajich J.E."/>
            <person name="Kennedy P.G."/>
        </authorList>
    </citation>
    <scope>NUCLEOTIDE SEQUENCE</scope>
    <source>
        <strain evidence="1">FC423</strain>
    </source>
</reference>
<organism evidence="1 2">
    <name type="scientific">Suillus discolor</name>
    <dbReference type="NCBI Taxonomy" id="1912936"/>
    <lineage>
        <taxon>Eukaryota</taxon>
        <taxon>Fungi</taxon>
        <taxon>Dikarya</taxon>
        <taxon>Basidiomycota</taxon>
        <taxon>Agaricomycotina</taxon>
        <taxon>Agaricomycetes</taxon>
        <taxon>Agaricomycetidae</taxon>
        <taxon>Boletales</taxon>
        <taxon>Suillineae</taxon>
        <taxon>Suillaceae</taxon>
        <taxon>Suillus</taxon>
    </lineage>
</organism>
<feature type="non-terminal residue" evidence="1">
    <location>
        <position position="69"/>
    </location>
</feature>
<proteinExistence type="predicted"/>
<dbReference type="Proteomes" id="UP000823399">
    <property type="component" value="Unassembled WGS sequence"/>
</dbReference>
<sequence length="69" mass="7800">IPIIEDSVELKFTYPSSKRMCRITRTQMPVLPGFVTTAHKSQGQTLEKIITDLGSKWCRGAEKPYVMVS</sequence>
<dbReference type="AlphaFoldDB" id="A0A9P7F879"/>
<gene>
    <name evidence="1" type="ORF">F5147DRAFT_533074</name>
</gene>
<name>A0A9P7F879_9AGAM</name>
<evidence type="ECO:0000313" key="1">
    <source>
        <dbReference type="EMBL" id="KAG2108482.1"/>
    </source>
</evidence>
<protein>
    <submittedName>
        <fullName evidence="1">Uncharacterized protein</fullName>
    </submittedName>
</protein>
<comment type="caution">
    <text evidence="1">The sequence shown here is derived from an EMBL/GenBank/DDBJ whole genome shotgun (WGS) entry which is preliminary data.</text>
</comment>